<sequence length="252" mass="28257">MALSRRKVLYMAVCATCHEAGFLSAEEAVIETLTVMLQSLICEIARTSQMFAEHNGRCEVIPNDVFIALIEMGLNVESILNFANNRNVIFRIPTPGREPPQKQPTILHIDQTRPLHSYIPNHFPPFPDAHSYIRTPTQRQPITEYEAIRDKAASQKRDLEKALTRYVARTCDSNPDHSLFANNASLNKIFPLISIKPSNLPFLDALLPKDQIFNDDEDEDEEDTVGNGVANARSTSVIVKGSVQNVEAKTRT</sequence>
<name>A0A6G1SKN9_9ACAR</name>
<dbReference type="GO" id="GO:0006367">
    <property type="term" value="P:transcription initiation at RNA polymerase II promoter"/>
    <property type="evidence" value="ECO:0007669"/>
    <property type="project" value="TreeGrafter"/>
</dbReference>
<dbReference type="Pfam" id="PF07524">
    <property type="entry name" value="Bromo_TP"/>
    <property type="match status" value="1"/>
</dbReference>
<dbReference type="Pfam" id="PF10406">
    <property type="entry name" value="TAF8_C"/>
    <property type="match status" value="1"/>
</dbReference>
<evidence type="ECO:0000313" key="8">
    <source>
        <dbReference type="EMBL" id="MDE51045.1"/>
    </source>
</evidence>
<dbReference type="AlphaFoldDB" id="A0A6G1SKN9"/>
<dbReference type="GO" id="GO:0003743">
    <property type="term" value="F:translation initiation factor activity"/>
    <property type="evidence" value="ECO:0007669"/>
    <property type="project" value="UniProtKB-KW"/>
</dbReference>
<feature type="domain" description="Bromodomain associated" evidence="7">
    <location>
        <begin position="2"/>
        <end position="78"/>
    </location>
</feature>
<evidence type="ECO:0000256" key="3">
    <source>
        <dbReference type="ARBA" id="ARBA00017307"/>
    </source>
</evidence>
<dbReference type="CDD" id="cd22918">
    <property type="entry name" value="HFD_TAF8"/>
    <property type="match status" value="1"/>
</dbReference>
<gene>
    <name evidence="8" type="primary">Taf8</name>
    <name evidence="8" type="ORF">g.17164</name>
</gene>
<dbReference type="EMBL" id="GGYP01006274">
    <property type="protein sequence ID" value="MDE51045.1"/>
    <property type="molecule type" value="Transcribed_RNA"/>
</dbReference>
<dbReference type="Gene3D" id="1.10.20.10">
    <property type="entry name" value="Histone, subunit A"/>
    <property type="match status" value="1"/>
</dbReference>
<proteinExistence type="inferred from homology"/>
<dbReference type="InterPro" id="IPR019473">
    <property type="entry name" value="TFIID_su8_C"/>
</dbReference>
<dbReference type="CDD" id="cd08049">
    <property type="entry name" value="TAF8"/>
    <property type="match status" value="1"/>
</dbReference>
<evidence type="ECO:0000256" key="1">
    <source>
        <dbReference type="ARBA" id="ARBA00004123"/>
    </source>
</evidence>
<dbReference type="InterPro" id="IPR009072">
    <property type="entry name" value="Histone-fold"/>
</dbReference>
<dbReference type="GO" id="GO:0005669">
    <property type="term" value="C:transcription factor TFIID complex"/>
    <property type="evidence" value="ECO:0007669"/>
    <property type="project" value="InterPro"/>
</dbReference>
<dbReference type="InterPro" id="IPR006565">
    <property type="entry name" value="BTP"/>
</dbReference>
<protein>
    <recommendedName>
        <fullName evidence="3">Transcription initiation factor TFIID subunit 8</fullName>
    </recommendedName>
</protein>
<keyword evidence="8" id="KW-0396">Initiation factor</keyword>
<keyword evidence="8" id="KW-0648">Protein biosynthesis</keyword>
<keyword evidence="5" id="KW-0804">Transcription</keyword>
<dbReference type="InterPro" id="IPR037818">
    <property type="entry name" value="TAF8"/>
</dbReference>
<dbReference type="PANTHER" id="PTHR46469:SF1">
    <property type="entry name" value="TRANSCRIPTION INITIATION FACTOR TFIID SUBUNIT 8"/>
    <property type="match status" value="1"/>
</dbReference>
<organism evidence="8">
    <name type="scientific">Aceria tosichella</name>
    <name type="common">wheat curl mite</name>
    <dbReference type="NCBI Taxonomy" id="561515"/>
    <lineage>
        <taxon>Eukaryota</taxon>
        <taxon>Metazoa</taxon>
        <taxon>Ecdysozoa</taxon>
        <taxon>Arthropoda</taxon>
        <taxon>Chelicerata</taxon>
        <taxon>Arachnida</taxon>
        <taxon>Acari</taxon>
        <taxon>Acariformes</taxon>
        <taxon>Trombidiformes</taxon>
        <taxon>Prostigmata</taxon>
        <taxon>Eupodina</taxon>
        <taxon>Eriophyoidea</taxon>
        <taxon>Eriophyidae</taxon>
        <taxon>Eriophyinae</taxon>
        <taxon>Aceriini</taxon>
        <taxon>Aceria</taxon>
    </lineage>
</organism>
<reference evidence="8" key="1">
    <citation type="submission" date="2018-10" db="EMBL/GenBank/DDBJ databases">
        <title>Transcriptome assembly of Aceria tosichella (Wheat curl mite) Type 2.</title>
        <authorList>
            <person name="Scully E.D."/>
            <person name="Geib S.M."/>
            <person name="Palmer N.A."/>
            <person name="Gupta A.K."/>
            <person name="Sarath G."/>
            <person name="Tatineni S."/>
        </authorList>
    </citation>
    <scope>NUCLEOTIDE SEQUENCE</scope>
    <source>
        <strain evidence="8">LincolnNE</strain>
    </source>
</reference>
<evidence type="ECO:0000256" key="2">
    <source>
        <dbReference type="ARBA" id="ARBA00008767"/>
    </source>
</evidence>
<dbReference type="SMART" id="SM00576">
    <property type="entry name" value="BTP"/>
    <property type="match status" value="1"/>
</dbReference>
<accession>A0A6G1SKN9</accession>
<dbReference type="GO" id="GO:0046982">
    <property type="term" value="F:protein heterodimerization activity"/>
    <property type="evidence" value="ECO:0007669"/>
    <property type="project" value="InterPro"/>
</dbReference>
<comment type="subcellular location">
    <subcellularLocation>
        <location evidence="1">Nucleus</location>
    </subcellularLocation>
</comment>
<evidence type="ECO:0000256" key="6">
    <source>
        <dbReference type="ARBA" id="ARBA00023242"/>
    </source>
</evidence>
<keyword evidence="6" id="KW-0539">Nucleus</keyword>
<evidence type="ECO:0000259" key="7">
    <source>
        <dbReference type="SMART" id="SM00576"/>
    </source>
</evidence>
<keyword evidence="4" id="KW-0805">Transcription regulation</keyword>
<comment type="similarity">
    <text evidence="2">Belongs to the TAF8 family.</text>
</comment>
<dbReference type="PANTHER" id="PTHR46469">
    <property type="entry name" value="TRANSCRIPTION INITIATION FACTOR TFIID SUBUNIT 8"/>
    <property type="match status" value="1"/>
</dbReference>
<evidence type="ECO:0000256" key="5">
    <source>
        <dbReference type="ARBA" id="ARBA00023163"/>
    </source>
</evidence>
<evidence type="ECO:0000256" key="4">
    <source>
        <dbReference type="ARBA" id="ARBA00023015"/>
    </source>
</evidence>